<evidence type="ECO:0000313" key="3">
    <source>
        <dbReference type="Proteomes" id="UP000270834"/>
    </source>
</evidence>
<evidence type="ECO:0000313" key="2">
    <source>
        <dbReference type="EMBL" id="RMS54182.1"/>
    </source>
</evidence>
<dbReference type="AlphaFoldDB" id="A0A3M5DVP3"/>
<dbReference type="Proteomes" id="UP000270834">
    <property type="component" value="Unassembled WGS sequence"/>
</dbReference>
<protein>
    <submittedName>
        <fullName evidence="2">Uncharacterized protein</fullName>
    </submittedName>
</protein>
<comment type="caution">
    <text evidence="2">The sequence shown here is derived from an EMBL/GenBank/DDBJ whole genome shotgun (WGS) entry which is preliminary data.</text>
</comment>
<accession>A0A3M5DVP3</accession>
<reference evidence="2 3" key="1">
    <citation type="submission" date="2018-08" db="EMBL/GenBank/DDBJ databases">
        <title>Recombination of ecologically and evolutionarily significant loci maintains genetic cohesion in the Pseudomonas syringae species complex.</title>
        <authorList>
            <person name="Dillon M."/>
            <person name="Thakur S."/>
            <person name="Almeida R.N.D."/>
            <person name="Weir B.S."/>
            <person name="Guttman D.S."/>
        </authorList>
    </citation>
    <scope>NUCLEOTIDE SEQUENCE [LARGE SCALE GENOMIC DNA]</scope>
    <source>
        <strain evidence="2 3">ICMP 7846</strain>
    </source>
</reference>
<feature type="compositionally biased region" description="Basic and acidic residues" evidence="1">
    <location>
        <begin position="281"/>
        <end position="294"/>
    </location>
</feature>
<sequence length="304" mass="33047">MLVGPGRAAPQEERGGLEAFLLGALDVGVGRRVFQFFVVGLAAADDVVHLLAGDRLHPVEVMQPLLDSNETAAIQARTAPGDQRGFERRIALGVLGAVLVAGQVAVLAVEERIHRAGPLEGRRQRPFQRVRAQRHLAAILAAQPAPQRGGRGRQVDAGRGEHRIVLHALDGLAEAEHQRMADTHHQLVTIGGRGQAGQGRGHLLGLGNAEKQVATHHRNRGENAWLSRAHVASIYHQAVRRSWRCTFDLVLVRAMLGFGAQRRATPSEAAPKYPRILNRCNARDHSKTREKREVGPASLRTPSA</sequence>
<gene>
    <name evidence="2" type="ORF">ALP65_04697</name>
</gene>
<evidence type="ECO:0000256" key="1">
    <source>
        <dbReference type="SAM" id="MobiDB-lite"/>
    </source>
</evidence>
<organism evidence="2 3">
    <name type="scientific">Pseudomonas aeruginosa</name>
    <dbReference type="NCBI Taxonomy" id="287"/>
    <lineage>
        <taxon>Bacteria</taxon>
        <taxon>Pseudomonadati</taxon>
        <taxon>Pseudomonadota</taxon>
        <taxon>Gammaproteobacteria</taxon>
        <taxon>Pseudomonadales</taxon>
        <taxon>Pseudomonadaceae</taxon>
        <taxon>Pseudomonas</taxon>
    </lineage>
</organism>
<name>A0A3M5DVP3_PSEAI</name>
<proteinExistence type="predicted"/>
<dbReference type="EMBL" id="RBSQ01000674">
    <property type="protein sequence ID" value="RMS54182.1"/>
    <property type="molecule type" value="Genomic_DNA"/>
</dbReference>
<feature type="region of interest" description="Disordered" evidence="1">
    <location>
        <begin position="278"/>
        <end position="304"/>
    </location>
</feature>